<protein>
    <submittedName>
        <fullName evidence="3">Superoxide dismutase family protein</fullName>
    </submittedName>
</protein>
<organism evidence="3 4">
    <name type="scientific">Ramlibacter pallidus</name>
    <dbReference type="NCBI Taxonomy" id="2780087"/>
    <lineage>
        <taxon>Bacteria</taxon>
        <taxon>Pseudomonadati</taxon>
        <taxon>Pseudomonadota</taxon>
        <taxon>Betaproteobacteria</taxon>
        <taxon>Burkholderiales</taxon>
        <taxon>Comamonadaceae</taxon>
        <taxon>Ramlibacter</taxon>
    </lineage>
</organism>
<comment type="caution">
    <text evidence="3">The sequence shown here is derived from an EMBL/GenBank/DDBJ whole genome shotgun (WGS) entry which is preliminary data.</text>
</comment>
<name>A0ABR9S271_9BURK</name>
<dbReference type="CDD" id="cd00305">
    <property type="entry name" value="Cu-Zn_Superoxide_Dismutase"/>
    <property type="match status" value="1"/>
</dbReference>
<dbReference type="SUPFAM" id="SSF49329">
    <property type="entry name" value="Cu,Zn superoxide dismutase-like"/>
    <property type="match status" value="1"/>
</dbReference>
<dbReference type="InterPro" id="IPR036423">
    <property type="entry name" value="SOD-like_Cu/Zn_dom_sf"/>
</dbReference>
<dbReference type="EMBL" id="JADDIV010000002">
    <property type="protein sequence ID" value="MBE7367544.1"/>
    <property type="molecule type" value="Genomic_DNA"/>
</dbReference>
<keyword evidence="4" id="KW-1185">Reference proteome</keyword>
<accession>A0ABR9S271</accession>
<evidence type="ECO:0000313" key="4">
    <source>
        <dbReference type="Proteomes" id="UP000806285"/>
    </source>
</evidence>
<dbReference type="Pfam" id="PF00080">
    <property type="entry name" value="Sod_Cu"/>
    <property type="match status" value="1"/>
</dbReference>
<dbReference type="InterPro" id="IPR024134">
    <property type="entry name" value="SOD_Cu/Zn_/chaperone"/>
</dbReference>
<feature type="domain" description="Superoxide dismutase copper/zinc binding" evidence="2">
    <location>
        <begin position="23"/>
        <end position="162"/>
    </location>
</feature>
<dbReference type="PANTHER" id="PTHR10003">
    <property type="entry name" value="SUPEROXIDE DISMUTASE CU-ZN -RELATED"/>
    <property type="match status" value="1"/>
</dbReference>
<evidence type="ECO:0000259" key="2">
    <source>
        <dbReference type="Pfam" id="PF00080"/>
    </source>
</evidence>
<dbReference type="InterPro" id="IPR001424">
    <property type="entry name" value="SOD_Cu_Zn_dom"/>
</dbReference>
<proteinExistence type="inferred from homology"/>
<dbReference type="SUPFAM" id="SSF63829">
    <property type="entry name" value="Calcium-dependent phosphotriesterase"/>
    <property type="match status" value="1"/>
</dbReference>
<sequence length="456" mass="48073">MAAATPRSPAIARMLTADGQPAGQAELVDTPQGVQITIEVQGQRPGPKGFHVHKNGACAPGPDAATNRIVPFGAAGGHFDPGVTHNHGQPGRPMTEVHAGELPNIPIGPDGRGTLRYVNAHVTLAPGDTSIMGRTLVVHAETDDYQTDPSGNSGGRVLCGLIEPAQPGPVAGRATVDHPNAFPEGIAVDARGTAYVGSASEGHIWRIAPGAQKAEMFQEGGAFGRAAALGMKVDAQNRLWVAGGAQGTVSVIDLASGATLAILKGPRDTHTFLNDLVPAADGHVYVTDSFRPVLYRARYAPGAPLALEPWLDLASTPIRYVPNQINLNGIVASPDGRMLLAIQMVTGELWRIDTASKAVTPVRVEGGDLRHGDGLLLRGNDLYVVRNEADEVVRLQLAGDWASARVTERINDPRLKYPTTAAATERGLMVVNAQLDKMKDPPPLLPFDVVTLAWPR</sequence>
<comment type="similarity">
    <text evidence="1">Belongs to the Cu-Zn superoxide dismutase family.</text>
</comment>
<dbReference type="Proteomes" id="UP000806285">
    <property type="component" value="Unassembled WGS sequence"/>
</dbReference>
<dbReference type="Gene3D" id="2.60.40.200">
    <property type="entry name" value="Superoxide dismutase, copper/zinc binding domain"/>
    <property type="match status" value="1"/>
</dbReference>
<dbReference type="InterPro" id="IPR011042">
    <property type="entry name" value="6-blade_b-propeller_TolB-like"/>
</dbReference>
<reference evidence="3 4" key="1">
    <citation type="submission" date="2020-10" db="EMBL/GenBank/DDBJ databases">
        <title>Ramlibacter sp. HM2 16S ribosomal RNA gene Genome sequencing and assembly.</title>
        <authorList>
            <person name="Kang M."/>
        </authorList>
    </citation>
    <scope>NUCLEOTIDE SEQUENCE [LARGE SCALE GENOMIC DNA]</scope>
    <source>
        <strain evidence="3 4">HM2</strain>
    </source>
</reference>
<dbReference type="Gene3D" id="2.120.10.30">
    <property type="entry name" value="TolB, C-terminal domain"/>
    <property type="match status" value="1"/>
</dbReference>
<gene>
    <name evidence="3" type="ORF">IM787_08205</name>
</gene>
<evidence type="ECO:0000313" key="3">
    <source>
        <dbReference type="EMBL" id="MBE7367544.1"/>
    </source>
</evidence>
<evidence type="ECO:0000256" key="1">
    <source>
        <dbReference type="ARBA" id="ARBA00010457"/>
    </source>
</evidence>